<sequence length="102" mass="11715">MSVTMPEGVLLVFHLPEGSPPTRHRTFHRRIYGMETSSWGGRYQYHLKGALEDIPHVRLYWGVVIVTEEDGSRTTRLLREQGAEVVTRRILLTKSDQGKLRG</sequence>
<gene>
    <name evidence="2" type="ORF">B1B_15005</name>
    <name evidence="1" type="ORF">B2A_11470</name>
</gene>
<dbReference type="AlphaFoldDB" id="T0YS73"/>
<proteinExistence type="predicted"/>
<reference evidence="1" key="1">
    <citation type="submission" date="2013-08" db="EMBL/GenBank/DDBJ databases">
        <authorList>
            <person name="Mendez C."/>
            <person name="Richter M."/>
            <person name="Ferrer M."/>
            <person name="Sanchez J."/>
        </authorList>
    </citation>
    <scope>NUCLEOTIDE SEQUENCE</scope>
</reference>
<dbReference type="EMBL" id="AUZY01009976">
    <property type="protein sequence ID" value="EQD40230.1"/>
    <property type="molecule type" value="Genomic_DNA"/>
</dbReference>
<evidence type="ECO:0000313" key="1">
    <source>
        <dbReference type="EMBL" id="EQD38401.1"/>
    </source>
</evidence>
<reference evidence="1" key="2">
    <citation type="journal article" date="2014" name="ISME J.">
        <title>Microbial stratification in low pH oxic and suboxic macroscopic growths along an acid mine drainage.</title>
        <authorList>
            <person name="Mendez-Garcia C."/>
            <person name="Mesa V."/>
            <person name="Sprenger R.R."/>
            <person name="Richter M."/>
            <person name="Diez M.S."/>
            <person name="Solano J."/>
            <person name="Bargiela R."/>
            <person name="Golyshina O.V."/>
            <person name="Manteca A."/>
            <person name="Ramos J.L."/>
            <person name="Gallego J.R."/>
            <person name="Llorente I."/>
            <person name="Martins Dos Santos V.A."/>
            <person name="Jensen O.N."/>
            <person name="Pelaez A.I."/>
            <person name="Sanchez J."/>
            <person name="Ferrer M."/>
        </authorList>
    </citation>
    <scope>NUCLEOTIDE SEQUENCE</scope>
</reference>
<protein>
    <submittedName>
        <fullName evidence="1">Uncharacterized protein</fullName>
    </submittedName>
</protein>
<accession>T0YS73</accession>
<comment type="caution">
    <text evidence="1">The sequence shown here is derived from an EMBL/GenBank/DDBJ whole genome shotgun (WGS) entry which is preliminary data.</text>
</comment>
<name>T0YS73_9ZZZZ</name>
<organism evidence="1">
    <name type="scientific">mine drainage metagenome</name>
    <dbReference type="NCBI Taxonomy" id="410659"/>
    <lineage>
        <taxon>unclassified sequences</taxon>
        <taxon>metagenomes</taxon>
        <taxon>ecological metagenomes</taxon>
    </lineage>
</organism>
<evidence type="ECO:0000313" key="2">
    <source>
        <dbReference type="EMBL" id="EQD40230.1"/>
    </source>
</evidence>
<dbReference type="EMBL" id="AUZZ01008281">
    <property type="protein sequence ID" value="EQD38401.1"/>
    <property type="molecule type" value="Genomic_DNA"/>
</dbReference>